<dbReference type="InterPro" id="IPR006680">
    <property type="entry name" value="Amidohydro-rel"/>
</dbReference>
<keyword evidence="3" id="KW-1185">Reference proteome</keyword>
<comment type="caution">
    <text evidence="2">The sequence shown here is derived from an EMBL/GenBank/DDBJ whole genome shotgun (WGS) entry which is preliminary data.</text>
</comment>
<proteinExistence type="predicted"/>
<gene>
    <name evidence="2" type="ORF">ACFQZM_21940</name>
</gene>
<evidence type="ECO:0000313" key="2">
    <source>
        <dbReference type="EMBL" id="MFD0687176.1"/>
    </source>
</evidence>
<evidence type="ECO:0000259" key="1">
    <source>
        <dbReference type="Pfam" id="PF04909"/>
    </source>
</evidence>
<dbReference type="PANTHER" id="PTHR42889">
    <property type="entry name" value="BLR3681 PROTEIN"/>
    <property type="match status" value="1"/>
</dbReference>
<feature type="domain" description="Amidohydrolase-related" evidence="1">
    <location>
        <begin position="94"/>
        <end position="320"/>
    </location>
</feature>
<reference evidence="3" key="1">
    <citation type="journal article" date="2019" name="Int. J. Syst. Evol. Microbiol.">
        <title>The Global Catalogue of Microorganisms (GCM) 10K type strain sequencing project: providing services to taxonomists for standard genome sequencing and annotation.</title>
        <authorList>
            <consortium name="The Broad Institute Genomics Platform"/>
            <consortium name="The Broad Institute Genome Sequencing Center for Infectious Disease"/>
            <person name="Wu L."/>
            <person name="Ma J."/>
        </authorList>
    </citation>
    <scope>NUCLEOTIDE SEQUENCE [LARGE SCALE GENOMIC DNA]</scope>
    <source>
        <strain evidence="3">JCM 9371</strain>
    </source>
</reference>
<dbReference type="InterPro" id="IPR032466">
    <property type="entry name" value="Metal_Hydrolase"/>
</dbReference>
<dbReference type="Pfam" id="PF04909">
    <property type="entry name" value="Amidohydro_2"/>
    <property type="match status" value="1"/>
</dbReference>
<dbReference type="EMBL" id="JBHTGP010000012">
    <property type="protein sequence ID" value="MFD0687176.1"/>
    <property type="molecule type" value="Genomic_DNA"/>
</dbReference>
<dbReference type="PANTHER" id="PTHR42889:SF1">
    <property type="entry name" value="BLR3681 PROTEIN"/>
    <property type="match status" value="1"/>
</dbReference>
<sequence>MIGGAFVFNAVAHAYDLTDENTQPNKYAAGVREQLIWLHRDWQPGFGLDDPQQRTDWPVEILARTLFLESDVDMAATHTLRLDSYFKDGLCARHKTVEAVRRWPQRFVGYVGVDPTQGLDVCLRELDEQLDELPEAVGLKLYPAQVNPLRSWRMDDPKLAFPLFARAQERGIKTIAVHKASPLGPVPLNPYLVDDIDIAADEFPELSFEIVHAGIAFAEETAMALARYPNVYANLEVTTALITASPGMFEQVMAQFLFWGGPSKILWSDGSMVFHSQPLLERFADFTFSDRTLNTYGIPQLTADDRAAILGGNYARILGIDPNAARARIADDEFSRERRQTGLQAPYSNWRTFLEAA</sequence>
<protein>
    <submittedName>
        <fullName evidence="2">Amidohydrolase family protein</fullName>
    </submittedName>
</protein>
<evidence type="ECO:0000313" key="3">
    <source>
        <dbReference type="Proteomes" id="UP001597063"/>
    </source>
</evidence>
<organism evidence="2 3">
    <name type="scientific">Actinomadura fibrosa</name>
    <dbReference type="NCBI Taxonomy" id="111802"/>
    <lineage>
        <taxon>Bacteria</taxon>
        <taxon>Bacillati</taxon>
        <taxon>Actinomycetota</taxon>
        <taxon>Actinomycetes</taxon>
        <taxon>Streptosporangiales</taxon>
        <taxon>Thermomonosporaceae</taxon>
        <taxon>Actinomadura</taxon>
    </lineage>
</organism>
<dbReference type="Gene3D" id="3.20.20.140">
    <property type="entry name" value="Metal-dependent hydrolases"/>
    <property type="match status" value="1"/>
</dbReference>
<dbReference type="Proteomes" id="UP001597063">
    <property type="component" value="Unassembled WGS sequence"/>
</dbReference>
<accession>A0ABW2XS85</accession>
<dbReference type="SUPFAM" id="SSF51556">
    <property type="entry name" value="Metallo-dependent hydrolases"/>
    <property type="match status" value="1"/>
</dbReference>
<dbReference type="RefSeq" id="WP_131760358.1">
    <property type="nucleotide sequence ID" value="NZ_CAACUY010000112.1"/>
</dbReference>
<name>A0ABW2XS85_9ACTN</name>